<dbReference type="RefSeq" id="WP_151122118.1">
    <property type="nucleotide sequence ID" value="NZ_CP088081.1"/>
</dbReference>
<organism evidence="1 2">
    <name type="scientific">Ideonella dechloratans</name>
    <dbReference type="NCBI Taxonomy" id="36863"/>
    <lineage>
        <taxon>Bacteria</taxon>
        <taxon>Pseudomonadati</taxon>
        <taxon>Pseudomonadota</taxon>
        <taxon>Betaproteobacteria</taxon>
        <taxon>Burkholderiales</taxon>
        <taxon>Sphaerotilaceae</taxon>
        <taxon>Ideonella</taxon>
    </lineage>
</organism>
<keyword evidence="2" id="KW-1185">Reference proteome</keyword>
<dbReference type="AlphaFoldDB" id="A0A643FH50"/>
<dbReference type="EMBL" id="VZPB01000002">
    <property type="protein sequence ID" value="KAB0585133.1"/>
    <property type="molecule type" value="Genomic_DNA"/>
</dbReference>
<accession>A0A643FH50</accession>
<evidence type="ECO:0000313" key="2">
    <source>
        <dbReference type="Proteomes" id="UP000430120"/>
    </source>
</evidence>
<sequence length="142" mass="16088">MSFRPPFSPADAAAEHGDASWLFSEPAQTLAYTSSRVLIEGHPVLLVVHSRDGDWQFLHGPVDEDDHCRIVTLGRAVSRDPSLLLVADLPRGWRAYRSMADGLWFRDPSDLPLPEPVRRRDAPRGWTHWLANSSLPSPWLWK</sequence>
<dbReference type="OrthoDB" id="9793188at2"/>
<gene>
    <name evidence="1" type="ORF">F7Q92_01185</name>
</gene>
<comment type="caution">
    <text evidence="1">The sequence shown here is derived from an EMBL/GenBank/DDBJ whole genome shotgun (WGS) entry which is preliminary data.</text>
</comment>
<evidence type="ECO:0000313" key="1">
    <source>
        <dbReference type="EMBL" id="KAB0585133.1"/>
    </source>
</evidence>
<dbReference type="Proteomes" id="UP000430120">
    <property type="component" value="Unassembled WGS sequence"/>
</dbReference>
<name>A0A643FH50_IDEDE</name>
<protein>
    <recommendedName>
        <fullName evidence="3">DUF2185 domain-containing protein</fullName>
    </recommendedName>
</protein>
<reference evidence="1 2" key="1">
    <citation type="submission" date="2019-09" db="EMBL/GenBank/DDBJ databases">
        <title>Draft genome sequences of 48 bacterial type strains from the CCUG.</title>
        <authorList>
            <person name="Tunovic T."/>
            <person name="Pineiro-Iglesias B."/>
            <person name="Unosson C."/>
            <person name="Inganas E."/>
            <person name="Ohlen M."/>
            <person name="Cardew S."/>
            <person name="Jensie-Markopoulos S."/>
            <person name="Salva-Serra F."/>
            <person name="Jaen-Luchoro D."/>
            <person name="Karlsson R."/>
            <person name="Svensson-Stadler L."/>
            <person name="Chun J."/>
            <person name="Moore E."/>
        </authorList>
    </citation>
    <scope>NUCLEOTIDE SEQUENCE [LARGE SCALE GENOMIC DNA]</scope>
    <source>
        <strain evidence="1 2">CCUG 30977</strain>
    </source>
</reference>
<proteinExistence type="predicted"/>
<evidence type="ECO:0008006" key="3">
    <source>
        <dbReference type="Google" id="ProtNLM"/>
    </source>
</evidence>